<dbReference type="AlphaFoldDB" id="A0A420DTB2"/>
<dbReference type="OrthoDB" id="7862430at2"/>
<dbReference type="Proteomes" id="UP000284407">
    <property type="component" value="Unassembled WGS sequence"/>
</dbReference>
<dbReference type="EMBL" id="RAQK01000001">
    <property type="protein sequence ID" value="RKE97379.1"/>
    <property type="molecule type" value="Genomic_DNA"/>
</dbReference>
<evidence type="ECO:0000313" key="2">
    <source>
        <dbReference type="Proteomes" id="UP000284407"/>
    </source>
</evidence>
<sequence length="104" mass="11509">MTNTFIELNNVVYNAATQCFEALVTVETDTTTKTYPCAIEAPMSMSFEQAALGLQEQAVRRSKKATGMYSQMRHHVAPARAGRPRFDARTWLANLGFGSFNEAA</sequence>
<protein>
    <recommendedName>
        <fullName evidence="3">Orotidine 5-phosphate decarboxylase</fullName>
    </recommendedName>
</protein>
<gene>
    <name evidence="1" type="ORF">C8N30_1978</name>
</gene>
<keyword evidence="2" id="KW-1185">Reference proteome</keyword>
<evidence type="ECO:0008006" key="3">
    <source>
        <dbReference type="Google" id="ProtNLM"/>
    </source>
</evidence>
<reference evidence="1 2" key="1">
    <citation type="submission" date="2018-09" db="EMBL/GenBank/DDBJ databases">
        <title>Genomic Encyclopedia of Archaeal and Bacterial Type Strains, Phase II (KMG-II): from individual species to whole genera.</title>
        <authorList>
            <person name="Goeker M."/>
        </authorList>
    </citation>
    <scope>NUCLEOTIDE SEQUENCE [LARGE SCALE GENOMIC DNA]</scope>
    <source>
        <strain evidence="1 2">DSM 11458</strain>
    </source>
</reference>
<dbReference type="RefSeq" id="WP_025064303.1">
    <property type="nucleotide sequence ID" value="NZ_RAQK01000001.1"/>
</dbReference>
<proteinExistence type="predicted"/>
<accession>A0A420DTB2</accession>
<organism evidence="1 2">
    <name type="scientific">Sulfitobacter guttiformis</name>
    <dbReference type="NCBI Taxonomy" id="74349"/>
    <lineage>
        <taxon>Bacteria</taxon>
        <taxon>Pseudomonadati</taxon>
        <taxon>Pseudomonadota</taxon>
        <taxon>Alphaproteobacteria</taxon>
        <taxon>Rhodobacterales</taxon>
        <taxon>Roseobacteraceae</taxon>
        <taxon>Sulfitobacter</taxon>
    </lineage>
</organism>
<name>A0A420DTB2_9RHOB</name>
<comment type="caution">
    <text evidence="1">The sequence shown here is derived from an EMBL/GenBank/DDBJ whole genome shotgun (WGS) entry which is preliminary data.</text>
</comment>
<evidence type="ECO:0000313" key="1">
    <source>
        <dbReference type="EMBL" id="RKE97379.1"/>
    </source>
</evidence>